<keyword evidence="2" id="KW-1133">Transmembrane helix</keyword>
<accession>A0A9X0CCH6</accession>
<sequence length="226" mass="24380">MSSSNVLPSAPEYRHDESPPLYPVLPVLPNAENFRLTKISDLEKTFETEINHYHQVAKKYKKAHSVVHSCAVCLGALAAALSSAGLATALTGIGVIASVPLASVAALFGFSSAGLAAASKKLETKVMKHEKINTLAEAKKNTVSGLVSKALADGQISDSEFSIIIREVEKYSDLKAAIRSGSSSKKISQPQQPDLDKIRKEIRNEERQNLQKTLKKLSAESKLNLN</sequence>
<feature type="transmembrane region" description="Helical" evidence="2">
    <location>
        <begin position="93"/>
        <end position="118"/>
    </location>
</feature>
<keyword evidence="4" id="KW-1185">Reference proteome</keyword>
<keyword evidence="2" id="KW-0812">Transmembrane</keyword>
<organism evidence="3 4">
    <name type="scientific">Desmophyllum pertusum</name>
    <dbReference type="NCBI Taxonomy" id="174260"/>
    <lineage>
        <taxon>Eukaryota</taxon>
        <taxon>Metazoa</taxon>
        <taxon>Cnidaria</taxon>
        <taxon>Anthozoa</taxon>
        <taxon>Hexacorallia</taxon>
        <taxon>Scleractinia</taxon>
        <taxon>Caryophylliina</taxon>
        <taxon>Caryophylliidae</taxon>
        <taxon>Desmophyllum</taxon>
    </lineage>
</organism>
<keyword evidence="2" id="KW-0472">Membrane</keyword>
<dbReference type="Proteomes" id="UP001163046">
    <property type="component" value="Unassembled WGS sequence"/>
</dbReference>
<comment type="caution">
    <text evidence="3">The sequence shown here is derived from an EMBL/GenBank/DDBJ whole genome shotgun (WGS) entry which is preliminary data.</text>
</comment>
<reference evidence="3" key="1">
    <citation type="submission" date="2023-01" db="EMBL/GenBank/DDBJ databases">
        <title>Genome assembly of the deep-sea coral Lophelia pertusa.</title>
        <authorList>
            <person name="Herrera S."/>
            <person name="Cordes E."/>
        </authorList>
    </citation>
    <scope>NUCLEOTIDE SEQUENCE</scope>
    <source>
        <strain evidence="3">USNM1676648</strain>
        <tissue evidence="3">Polyp</tissue>
    </source>
</reference>
<feature type="transmembrane region" description="Helical" evidence="2">
    <location>
        <begin position="66"/>
        <end position="87"/>
    </location>
</feature>
<name>A0A9X0CCH6_9CNID</name>
<feature type="compositionally biased region" description="Basic and acidic residues" evidence="1">
    <location>
        <begin position="194"/>
        <end position="209"/>
    </location>
</feature>
<dbReference type="AlphaFoldDB" id="A0A9X0CCH6"/>
<evidence type="ECO:0000313" key="4">
    <source>
        <dbReference type="Proteomes" id="UP001163046"/>
    </source>
</evidence>
<gene>
    <name evidence="3" type="ORF">OS493_038597</name>
</gene>
<feature type="region of interest" description="Disordered" evidence="1">
    <location>
        <begin position="182"/>
        <end position="226"/>
    </location>
</feature>
<dbReference type="OrthoDB" id="5974958at2759"/>
<proteinExistence type="predicted"/>
<protein>
    <submittedName>
        <fullName evidence="3">Uncharacterized protein</fullName>
    </submittedName>
</protein>
<evidence type="ECO:0000256" key="2">
    <source>
        <dbReference type="SAM" id="Phobius"/>
    </source>
</evidence>
<evidence type="ECO:0000256" key="1">
    <source>
        <dbReference type="SAM" id="MobiDB-lite"/>
    </source>
</evidence>
<dbReference type="EMBL" id="MU827884">
    <property type="protein sequence ID" value="KAJ7315458.1"/>
    <property type="molecule type" value="Genomic_DNA"/>
</dbReference>
<evidence type="ECO:0000313" key="3">
    <source>
        <dbReference type="EMBL" id="KAJ7315458.1"/>
    </source>
</evidence>